<evidence type="ECO:0000313" key="5">
    <source>
        <dbReference type="Proteomes" id="UP000823561"/>
    </source>
</evidence>
<organism evidence="4 5">
    <name type="scientific">Alosa alosa</name>
    <name type="common">allis shad</name>
    <dbReference type="NCBI Taxonomy" id="278164"/>
    <lineage>
        <taxon>Eukaryota</taxon>
        <taxon>Metazoa</taxon>
        <taxon>Chordata</taxon>
        <taxon>Craniata</taxon>
        <taxon>Vertebrata</taxon>
        <taxon>Euteleostomi</taxon>
        <taxon>Actinopterygii</taxon>
        <taxon>Neopterygii</taxon>
        <taxon>Teleostei</taxon>
        <taxon>Clupei</taxon>
        <taxon>Clupeiformes</taxon>
        <taxon>Clupeoidei</taxon>
        <taxon>Clupeidae</taxon>
        <taxon>Alosa</taxon>
    </lineage>
</organism>
<dbReference type="InterPro" id="IPR007110">
    <property type="entry name" value="Ig-like_dom"/>
</dbReference>
<feature type="compositionally biased region" description="Polar residues" evidence="1">
    <location>
        <begin position="124"/>
        <end position="171"/>
    </location>
</feature>
<name>A0AAV6GWM0_9TELE</name>
<dbReference type="Pfam" id="PF07679">
    <property type="entry name" value="I-set"/>
    <property type="match status" value="1"/>
</dbReference>
<dbReference type="SUPFAM" id="SSF48726">
    <property type="entry name" value="Immunoglobulin"/>
    <property type="match status" value="1"/>
</dbReference>
<dbReference type="AlphaFoldDB" id="A0AAV6GWM0"/>
<comment type="caution">
    <text evidence="4">The sequence shown here is derived from an EMBL/GenBank/DDBJ whole genome shotgun (WGS) entry which is preliminary data.</text>
</comment>
<protein>
    <recommendedName>
        <fullName evidence="3">Ig-like domain-containing protein</fullName>
    </recommendedName>
</protein>
<dbReference type="InterPro" id="IPR013098">
    <property type="entry name" value="Ig_I-set"/>
</dbReference>
<feature type="region of interest" description="Disordered" evidence="1">
    <location>
        <begin position="119"/>
        <end position="171"/>
    </location>
</feature>
<sequence>MEPYALLLYWLSMANEGKEKTLTFSKIRSEDSGEYLCRADNRIGQQDSPAVLIKVSYPHENVADRIGHQDSPAVSVQVLAPVCHSLLTAALVGVGVCGVLNLPCVIYLLRTCLRNKKTRRENTQDGNHGNNMQMNLNPNTTQPDAVYQSLNPNTMQPDPVYQTLNPYSHTN</sequence>
<dbReference type="InterPro" id="IPR013783">
    <property type="entry name" value="Ig-like_fold"/>
</dbReference>
<evidence type="ECO:0000313" key="4">
    <source>
        <dbReference type="EMBL" id="KAG5278052.1"/>
    </source>
</evidence>
<dbReference type="InterPro" id="IPR036179">
    <property type="entry name" value="Ig-like_dom_sf"/>
</dbReference>
<evidence type="ECO:0000256" key="1">
    <source>
        <dbReference type="SAM" id="MobiDB-lite"/>
    </source>
</evidence>
<keyword evidence="2" id="KW-1133">Transmembrane helix</keyword>
<dbReference type="EMBL" id="JADWDJ010000007">
    <property type="protein sequence ID" value="KAG5278052.1"/>
    <property type="molecule type" value="Genomic_DNA"/>
</dbReference>
<keyword evidence="2" id="KW-0812">Transmembrane</keyword>
<proteinExistence type="predicted"/>
<evidence type="ECO:0000256" key="2">
    <source>
        <dbReference type="SAM" id="Phobius"/>
    </source>
</evidence>
<feature type="domain" description="Ig-like" evidence="3">
    <location>
        <begin position="1"/>
        <end position="56"/>
    </location>
</feature>
<accession>A0AAV6GWM0</accession>
<keyword evidence="2" id="KW-0472">Membrane</keyword>
<dbReference type="Gene3D" id="2.60.40.10">
    <property type="entry name" value="Immunoglobulins"/>
    <property type="match status" value="1"/>
</dbReference>
<dbReference type="Proteomes" id="UP000823561">
    <property type="component" value="Chromosome 7"/>
</dbReference>
<evidence type="ECO:0000259" key="3">
    <source>
        <dbReference type="PROSITE" id="PS50835"/>
    </source>
</evidence>
<keyword evidence="5" id="KW-1185">Reference proteome</keyword>
<gene>
    <name evidence="4" type="ORF">AALO_G00094660</name>
</gene>
<dbReference type="PROSITE" id="PS50835">
    <property type="entry name" value="IG_LIKE"/>
    <property type="match status" value="1"/>
</dbReference>
<reference evidence="4" key="1">
    <citation type="submission" date="2020-10" db="EMBL/GenBank/DDBJ databases">
        <title>Chromosome-scale genome assembly of the Allis shad, Alosa alosa.</title>
        <authorList>
            <person name="Margot Z."/>
            <person name="Christophe K."/>
            <person name="Cabau C."/>
            <person name="Louis A."/>
            <person name="Berthelot C."/>
            <person name="Parey E."/>
            <person name="Roest Crollius H."/>
            <person name="Montfort J."/>
            <person name="Robinson-Rechavi M."/>
            <person name="Bucao C."/>
            <person name="Bouchez O."/>
            <person name="Gislard M."/>
            <person name="Lluch J."/>
            <person name="Milhes M."/>
            <person name="Lampietro C."/>
            <person name="Lopez Roques C."/>
            <person name="Donnadieu C."/>
            <person name="Braasch I."/>
            <person name="Desvignes T."/>
            <person name="Postlethwait J."/>
            <person name="Bobe J."/>
            <person name="Guiguen Y."/>
        </authorList>
    </citation>
    <scope>NUCLEOTIDE SEQUENCE</scope>
    <source>
        <strain evidence="4">M-15738</strain>
        <tissue evidence="4">Blood</tissue>
    </source>
</reference>
<feature type="transmembrane region" description="Helical" evidence="2">
    <location>
        <begin position="86"/>
        <end position="109"/>
    </location>
</feature>